<dbReference type="RefSeq" id="WP_186990013.1">
    <property type="nucleotide sequence ID" value="NZ_CP052909.1"/>
</dbReference>
<gene>
    <name evidence="1" type="ORF">ALE3EI_0233</name>
</gene>
<keyword evidence="2" id="KW-1185">Reference proteome</keyword>
<dbReference type="Proteomes" id="UP000515514">
    <property type="component" value="Chromosome"/>
</dbReference>
<reference evidence="1 2" key="1">
    <citation type="submission" date="2020-04" db="EMBL/GenBank/DDBJ databases">
        <title>Genome sequence of Altibacter aquimarinus strain ALE3EI.</title>
        <authorList>
            <person name="Oh H.-M."/>
            <person name="Jang D."/>
        </authorList>
    </citation>
    <scope>NUCLEOTIDE SEQUENCE [LARGE SCALE GENOMIC DNA]</scope>
    <source>
        <strain evidence="1 2">ALE3EI</strain>
    </source>
</reference>
<organism evidence="1 2">
    <name type="scientific">Constantimarinum furrinae</name>
    <dbReference type="NCBI Taxonomy" id="2562285"/>
    <lineage>
        <taxon>Bacteria</taxon>
        <taxon>Pseudomonadati</taxon>
        <taxon>Bacteroidota</taxon>
        <taxon>Flavobacteriia</taxon>
        <taxon>Flavobacteriales</taxon>
        <taxon>Flavobacteriaceae</taxon>
        <taxon>Altibacter/Constantimarinum group</taxon>
        <taxon>Constantimarinum</taxon>
    </lineage>
</organism>
<dbReference type="EMBL" id="CP052909">
    <property type="protein sequence ID" value="QNJ96823.1"/>
    <property type="molecule type" value="Genomic_DNA"/>
</dbReference>
<dbReference type="AlphaFoldDB" id="A0A7G8PR57"/>
<protein>
    <submittedName>
        <fullName evidence="1">Uncharacterized protein</fullName>
    </submittedName>
</protein>
<evidence type="ECO:0000313" key="1">
    <source>
        <dbReference type="EMBL" id="QNJ96823.1"/>
    </source>
</evidence>
<accession>A0A7G8PR57</accession>
<proteinExistence type="predicted"/>
<name>A0A7G8PR57_9FLAO</name>
<dbReference type="KEGG" id="alti:ALE3EI_0233"/>
<evidence type="ECO:0000313" key="2">
    <source>
        <dbReference type="Proteomes" id="UP000515514"/>
    </source>
</evidence>
<sequence length="161" mass="18655">MKKALLIVMVVVLGFSVYSFTTNDLYQTKSLEEKILINEDDLIKTIINQDLNKELQKNFVRYFDEVNYVNARSNGDLYYYQVIGAKKGVETSINLKIEKIDIENETYTFIDFTDIKVDEFTQYCFRAIPNTTCTQECIVPPALYCESVLCGVWNGTKCIEY</sequence>